<keyword evidence="2" id="KW-1185">Reference proteome</keyword>
<dbReference type="EMBL" id="FQXC01000001">
    <property type="protein sequence ID" value="SHH01239.1"/>
    <property type="molecule type" value="Genomic_DNA"/>
</dbReference>
<reference evidence="1 2" key="1">
    <citation type="submission" date="2016-11" db="EMBL/GenBank/DDBJ databases">
        <authorList>
            <person name="Jaros S."/>
            <person name="Januszkiewicz K."/>
            <person name="Wedrychowicz H."/>
        </authorList>
    </citation>
    <scope>NUCLEOTIDE SEQUENCE [LARGE SCALE GENOMIC DNA]</scope>
    <source>
        <strain evidence="1 2">DSM 29431</strain>
    </source>
</reference>
<dbReference type="OrthoDB" id="9763676at2"/>
<name>A0A1M5PI99_9RHOB</name>
<dbReference type="InterPro" id="IPR010272">
    <property type="entry name" value="T6SS_TssF"/>
</dbReference>
<dbReference type="NCBIfam" id="TIGR03359">
    <property type="entry name" value="VI_chp_6"/>
    <property type="match status" value="1"/>
</dbReference>
<dbReference type="PIRSF" id="PIRSF028304">
    <property type="entry name" value="UCP028304"/>
    <property type="match status" value="1"/>
</dbReference>
<dbReference type="Pfam" id="PF05947">
    <property type="entry name" value="T6SS_TssF"/>
    <property type="match status" value="1"/>
</dbReference>
<dbReference type="RefSeq" id="WP_072776610.1">
    <property type="nucleotide sequence ID" value="NZ_FQXC01000001.1"/>
</dbReference>
<proteinExistence type="predicted"/>
<dbReference type="PANTHER" id="PTHR35370:SF1">
    <property type="entry name" value="TYPE VI SECRETION SYSTEM COMPONENT TSSF1"/>
    <property type="match status" value="1"/>
</dbReference>
<dbReference type="AlphaFoldDB" id="A0A1M5PI99"/>
<dbReference type="PANTHER" id="PTHR35370">
    <property type="entry name" value="CYTOPLASMIC PROTEIN-RELATED-RELATED"/>
    <property type="match status" value="1"/>
</dbReference>
<accession>A0A1M5PI99</accession>
<evidence type="ECO:0000313" key="1">
    <source>
        <dbReference type="EMBL" id="SHH01239.1"/>
    </source>
</evidence>
<dbReference type="Proteomes" id="UP000184221">
    <property type="component" value="Unassembled WGS sequence"/>
</dbReference>
<organism evidence="1 2">
    <name type="scientific">Marivita hallyeonensis</name>
    <dbReference type="NCBI Taxonomy" id="996342"/>
    <lineage>
        <taxon>Bacteria</taxon>
        <taxon>Pseudomonadati</taxon>
        <taxon>Pseudomonadota</taxon>
        <taxon>Alphaproteobacteria</taxon>
        <taxon>Rhodobacterales</taxon>
        <taxon>Roseobacteraceae</taxon>
        <taxon>Marivita</taxon>
    </lineage>
</organism>
<sequence>MDTRLLRHYETELAFLREMGAEFAKSYPKIASRLGMDGLEVLDPYVERLIEGTAFLTARVQLELEMQYPAFTNHLLDVVFPHFVAPTPSMMIAEFAPDLEDADLASGYTLPRHTVLRSKIVSGAQKACQFRTAHDLELWPLTVAETEYIDGRGALVAAGVAKDPKARAAIRIRLKRHAKLPISELPLDRLTFFLGGQPNTSWTLLEMLCAHPSMVIARSTDRRDDWVAPLDARLRSRGLDRDEALLPTPRPSFDGYRLLQEYFAMPERNLFVEVAGLKSVLPDAKNDDVDLYILLRENKPEIAPNITLEAFKLNCVPAINLFPKRCDRVPVSPSVTEYHLVPDRTAPKDFEVFSIKKVMGVSKDGKADIPLSAFYSSDELTAAGGGGSAYYTHQRHLRQRTESEALQGMRTNYLGSESFLSVVDAQQAPFAERLSQLSVEAMVTNRDLPMLLPNGVADVFHLPDGGPVASIRTPVGPTKPRACLAQGDAAWRAVSHLSLNYLSIADDSGAEGGGAAALREIVGLYSPIGDRALQQQLEGITSVTTRPIVRRMHDGVLSTAVRGQQITLEFDEALFEGSSVFALALVLERFFKKYATINSFTETVLRTQQRGEITRWAPKMGMNRVI</sequence>
<dbReference type="STRING" id="996342.SAMN05443551_1302"/>
<evidence type="ECO:0000313" key="2">
    <source>
        <dbReference type="Proteomes" id="UP000184221"/>
    </source>
</evidence>
<gene>
    <name evidence="1" type="ORF">SAMN05443551_1302</name>
</gene>
<protein>
    <submittedName>
        <fullName evidence="1">Type VI secretion system protein ImpG</fullName>
    </submittedName>
</protein>